<organism evidence="11 12">
    <name type="scientific">Gossypium darwinii</name>
    <name type="common">Darwin's cotton</name>
    <name type="synonym">Gossypium barbadense var. darwinii</name>
    <dbReference type="NCBI Taxonomy" id="34276"/>
    <lineage>
        <taxon>Eukaryota</taxon>
        <taxon>Viridiplantae</taxon>
        <taxon>Streptophyta</taxon>
        <taxon>Embryophyta</taxon>
        <taxon>Tracheophyta</taxon>
        <taxon>Spermatophyta</taxon>
        <taxon>Magnoliopsida</taxon>
        <taxon>eudicotyledons</taxon>
        <taxon>Gunneridae</taxon>
        <taxon>Pentapetalae</taxon>
        <taxon>rosids</taxon>
        <taxon>malvids</taxon>
        <taxon>Malvales</taxon>
        <taxon>Malvaceae</taxon>
        <taxon>Malvoideae</taxon>
        <taxon>Gossypium</taxon>
    </lineage>
</organism>
<feature type="coiled-coil region" evidence="7">
    <location>
        <begin position="8"/>
        <end position="42"/>
    </location>
</feature>
<dbReference type="Gene3D" id="1.10.8.430">
    <property type="entry name" value="Helical domain of apoptotic protease-activating factors"/>
    <property type="match status" value="1"/>
</dbReference>
<dbReference type="EMBL" id="CM017711">
    <property type="protein sequence ID" value="TYG47474.1"/>
    <property type="molecule type" value="Genomic_DNA"/>
</dbReference>
<dbReference type="SUPFAM" id="SSF52058">
    <property type="entry name" value="L domain-like"/>
    <property type="match status" value="1"/>
</dbReference>
<dbReference type="InterPro" id="IPR036388">
    <property type="entry name" value="WH-like_DNA-bd_sf"/>
</dbReference>
<dbReference type="FunFam" id="1.10.10.10:FF:000322">
    <property type="entry name" value="Probable disease resistance protein At1g63360"/>
    <property type="match status" value="1"/>
</dbReference>
<keyword evidence="7" id="KW-0175">Coiled coil</keyword>
<evidence type="ECO:0000259" key="8">
    <source>
        <dbReference type="Pfam" id="PF00931"/>
    </source>
</evidence>
<evidence type="ECO:0000259" key="10">
    <source>
        <dbReference type="Pfam" id="PF23559"/>
    </source>
</evidence>
<reference evidence="11 12" key="1">
    <citation type="submission" date="2019-06" db="EMBL/GenBank/DDBJ databases">
        <title>WGS assembly of Gossypium darwinii.</title>
        <authorList>
            <person name="Chen Z.J."/>
            <person name="Sreedasyam A."/>
            <person name="Ando A."/>
            <person name="Song Q."/>
            <person name="De L."/>
            <person name="Hulse-Kemp A."/>
            <person name="Ding M."/>
            <person name="Ye W."/>
            <person name="Kirkbride R."/>
            <person name="Jenkins J."/>
            <person name="Plott C."/>
            <person name="Lovell J."/>
            <person name="Lin Y.-M."/>
            <person name="Vaughn R."/>
            <person name="Liu B."/>
            <person name="Li W."/>
            <person name="Simpson S."/>
            <person name="Scheffler B."/>
            <person name="Saski C."/>
            <person name="Grover C."/>
            <person name="Hu G."/>
            <person name="Conover J."/>
            <person name="Carlson J."/>
            <person name="Shu S."/>
            <person name="Boston L."/>
            <person name="Williams M."/>
            <person name="Peterson D."/>
            <person name="Mcgee K."/>
            <person name="Jones D."/>
            <person name="Wendel J."/>
            <person name="Stelly D."/>
            <person name="Grimwood J."/>
            <person name="Schmutz J."/>
        </authorList>
    </citation>
    <scope>NUCLEOTIDE SEQUENCE [LARGE SCALE GENOMIC DNA]</scope>
    <source>
        <strain evidence="11">1808015.09</strain>
    </source>
</reference>
<accession>A0A5D2ARE6</accession>
<evidence type="ECO:0000256" key="4">
    <source>
        <dbReference type="ARBA" id="ARBA00022741"/>
    </source>
</evidence>
<dbReference type="InterPro" id="IPR057135">
    <property type="entry name" value="At4g27190-like_LRR"/>
</dbReference>
<evidence type="ECO:0000256" key="1">
    <source>
        <dbReference type="ARBA" id="ARBA00008894"/>
    </source>
</evidence>
<dbReference type="FunFam" id="3.40.50.300:FF:001091">
    <property type="entry name" value="Probable disease resistance protein At1g61300"/>
    <property type="match status" value="1"/>
</dbReference>
<dbReference type="GO" id="GO:0005524">
    <property type="term" value="F:ATP binding"/>
    <property type="evidence" value="ECO:0007669"/>
    <property type="project" value="UniProtKB-KW"/>
</dbReference>
<feature type="domain" description="NB-ARC" evidence="8">
    <location>
        <begin position="139"/>
        <end position="300"/>
    </location>
</feature>
<keyword evidence="3" id="KW-0677">Repeat</keyword>
<keyword evidence="4" id="KW-0547">Nucleotide-binding</keyword>
<evidence type="ECO:0000313" key="11">
    <source>
        <dbReference type="EMBL" id="TYG47474.1"/>
    </source>
</evidence>
<dbReference type="InterPro" id="IPR001611">
    <property type="entry name" value="Leu-rich_rpt"/>
</dbReference>
<dbReference type="InterPro" id="IPR042197">
    <property type="entry name" value="Apaf_helical"/>
</dbReference>
<keyword evidence="6" id="KW-0067">ATP-binding</keyword>
<evidence type="ECO:0000256" key="2">
    <source>
        <dbReference type="ARBA" id="ARBA00022614"/>
    </source>
</evidence>
<comment type="similarity">
    <text evidence="1">Belongs to the disease resistance NB-LRR family.</text>
</comment>
<keyword evidence="12" id="KW-1185">Reference proteome</keyword>
<evidence type="ECO:0000256" key="7">
    <source>
        <dbReference type="SAM" id="Coils"/>
    </source>
</evidence>
<protein>
    <submittedName>
        <fullName evidence="11">Uncharacterized protein</fullName>
    </submittedName>
</protein>
<feature type="domain" description="Disease resistance protein winged helix" evidence="10">
    <location>
        <begin position="389"/>
        <end position="461"/>
    </location>
</feature>
<dbReference type="InterPro" id="IPR032675">
    <property type="entry name" value="LRR_dom_sf"/>
</dbReference>
<dbReference type="Gene3D" id="3.40.50.300">
    <property type="entry name" value="P-loop containing nucleotide triphosphate hydrolases"/>
    <property type="match status" value="1"/>
</dbReference>
<dbReference type="InterPro" id="IPR002182">
    <property type="entry name" value="NB-ARC"/>
</dbReference>
<evidence type="ECO:0000256" key="6">
    <source>
        <dbReference type="ARBA" id="ARBA00022840"/>
    </source>
</evidence>
<evidence type="ECO:0000256" key="5">
    <source>
        <dbReference type="ARBA" id="ARBA00022821"/>
    </source>
</evidence>
<dbReference type="SUPFAM" id="SSF52540">
    <property type="entry name" value="P-loop containing nucleoside triphosphate hydrolases"/>
    <property type="match status" value="1"/>
</dbReference>
<dbReference type="Gene3D" id="1.10.10.10">
    <property type="entry name" value="Winged helix-like DNA-binding domain superfamily/Winged helix DNA-binding domain"/>
    <property type="match status" value="1"/>
</dbReference>
<dbReference type="Pfam" id="PF13855">
    <property type="entry name" value="LRR_8"/>
    <property type="match status" value="1"/>
</dbReference>
<dbReference type="GO" id="GO:0043531">
    <property type="term" value="F:ADP binding"/>
    <property type="evidence" value="ECO:0007669"/>
    <property type="project" value="InterPro"/>
</dbReference>
<sequence length="908" mass="103022">MDYFLNKIDKHLDNHRNLDQNMNELKRKLNDLNGLKEDIESRLSSELQPTKKLKKGVQIWLENVERINGEIQSLDGRIGESSALTRGFHAEDVLMRMKEVEEHIQQGKFCEGLVVDNPRRIGQVLSTSTLSGEATKLCIEEISQCLMNDEVRKIGVWGMGGVGKTSIMKHINNQLLKETHKFDVVIWITVSKEMSLAKLQKDLASKLDVKFSGNECETTRAGMLFETLSFKFSRFVMILDDVWEKVSLEKVGIPESSNGSKLVLTTRSLDVCRHVGCNRVIQIKPLAEEEAWNLFLEIVGGNILNIPGLEPVAKSITKHCAGLPLGVIVVAACMKGLDDLFEWRNALKELSLARQSVNGLEDEVIQQLRFSYDRLKDQKLQHCFLNCALYPAGFAIREIDLVHLWIAEGLVEEMNSRQAEYDMGCAIMNRLINNCLLEVPTGTETENGRCVKMHDLVRDMALHITGGTPRFLIKAGMRLTEPPDLQDWRKDLEKVSLMENWGLQLPYPLEISPPKCPMLTTLLFSGCNIQSIPEGFFKHMHGLKILDLSANPIKNLPDSIANLKNLTALLLRHCRSLEKVPSLSKLKVLKELNLEATSIKEIPCGMKNLLKLNYLNLNGIGDLHEIPDRALSKLSCLQDLIVGETLISGEDVGGLKKLEILKGRFYDLHNLNAYVQALHGREEPLEYIIRVGERGWVEQINTRKYIELCGCNIYTNQIILPHVEELYIKECNLNCSEGYPLFSRFILISLSTFSSLKFLDIYNCKSMKKLFSPNCLPLNLQELSVSECNKLEEIIAIELGWNQSGKATMEFHLPQLRLFSLWNLPKLKSICSVNGVIVCDSLEIIEVRNCPKLKRMPLNLSQLDNIRLQPSGLLSPLICIKPKEWWESVEWDHPNAKSILEPLLRSCW</sequence>
<keyword evidence="2" id="KW-0433">Leucine-rich repeat</keyword>
<name>A0A5D2ARE6_GOSDA</name>
<dbReference type="PROSITE" id="PS51450">
    <property type="entry name" value="LRR"/>
    <property type="match status" value="1"/>
</dbReference>
<evidence type="ECO:0000313" key="12">
    <source>
        <dbReference type="Proteomes" id="UP000323506"/>
    </source>
</evidence>
<dbReference type="InterPro" id="IPR058922">
    <property type="entry name" value="WHD_DRP"/>
</dbReference>
<dbReference type="Proteomes" id="UP000323506">
    <property type="component" value="Chromosome D11"/>
</dbReference>
<dbReference type="PANTHER" id="PTHR33463:SF187">
    <property type="entry name" value="AND NB-ARC DOMAIN DISEASE RESISTANCE PROTEIN, PUTATIVE-RELATED"/>
    <property type="match status" value="1"/>
</dbReference>
<dbReference type="PANTHER" id="PTHR33463">
    <property type="entry name" value="NB-ARC DOMAIN-CONTAINING PROTEIN-RELATED"/>
    <property type="match status" value="1"/>
</dbReference>
<gene>
    <name evidence="11" type="ORF">ES288_D11G341500v1</name>
</gene>
<dbReference type="AlphaFoldDB" id="A0A5D2ARE6"/>
<evidence type="ECO:0000256" key="3">
    <source>
        <dbReference type="ARBA" id="ARBA00022737"/>
    </source>
</evidence>
<evidence type="ECO:0000259" key="9">
    <source>
        <dbReference type="Pfam" id="PF23247"/>
    </source>
</evidence>
<dbReference type="Gene3D" id="3.80.10.10">
    <property type="entry name" value="Ribonuclease Inhibitor"/>
    <property type="match status" value="2"/>
</dbReference>
<dbReference type="PRINTS" id="PR00364">
    <property type="entry name" value="DISEASERSIST"/>
</dbReference>
<feature type="domain" description="Disease resistance protein At4g27190-like leucine-rich repeats" evidence="9">
    <location>
        <begin position="751"/>
        <end position="856"/>
    </location>
</feature>
<dbReference type="InterPro" id="IPR050905">
    <property type="entry name" value="Plant_NBS-LRR"/>
</dbReference>
<keyword evidence="5" id="KW-0611">Plant defense</keyword>
<proteinExistence type="inferred from homology"/>
<dbReference type="InterPro" id="IPR027417">
    <property type="entry name" value="P-loop_NTPase"/>
</dbReference>
<dbReference type="Pfam" id="PF00931">
    <property type="entry name" value="NB-ARC"/>
    <property type="match status" value="1"/>
</dbReference>
<dbReference type="Pfam" id="PF23247">
    <property type="entry name" value="LRR_RPS2"/>
    <property type="match status" value="1"/>
</dbReference>
<dbReference type="Pfam" id="PF23559">
    <property type="entry name" value="WHD_DRP"/>
    <property type="match status" value="1"/>
</dbReference>
<dbReference type="GO" id="GO:0006952">
    <property type="term" value="P:defense response"/>
    <property type="evidence" value="ECO:0007669"/>
    <property type="project" value="UniProtKB-KW"/>
</dbReference>
<dbReference type="SMR" id="A0A5D2ARE6"/>